<accession>A0ACB8TSK5</accession>
<organism evidence="1 2">
    <name type="scientific">Irpex rosettiformis</name>
    <dbReference type="NCBI Taxonomy" id="378272"/>
    <lineage>
        <taxon>Eukaryota</taxon>
        <taxon>Fungi</taxon>
        <taxon>Dikarya</taxon>
        <taxon>Basidiomycota</taxon>
        <taxon>Agaricomycotina</taxon>
        <taxon>Agaricomycetes</taxon>
        <taxon>Polyporales</taxon>
        <taxon>Irpicaceae</taxon>
        <taxon>Irpex</taxon>
    </lineage>
</organism>
<evidence type="ECO:0000313" key="1">
    <source>
        <dbReference type="EMBL" id="KAI0084934.1"/>
    </source>
</evidence>
<gene>
    <name evidence="1" type="ORF">BDY19DRAFT_909521</name>
</gene>
<dbReference type="Proteomes" id="UP001055072">
    <property type="component" value="Unassembled WGS sequence"/>
</dbReference>
<reference evidence="1" key="1">
    <citation type="journal article" date="2021" name="Environ. Microbiol.">
        <title>Gene family expansions and transcriptome signatures uncover fungal adaptations to wood decay.</title>
        <authorList>
            <person name="Hage H."/>
            <person name="Miyauchi S."/>
            <person name="Viragh M."/>
            <person name="Drula E."/>
            <person name="Min B."/>
            <person name="Chaduli D."/>
            <person name="Navarro D."/>
            <person name="Favel A."/>
            <person name="Norest M."/>
            <person name="Lesage-Meessen L."/>
            <person name="Balint B."/>
            <person name="Merenyi Z."/>
            <person name="de Eugenio L."/>
            <person name="Morin E."/>
            <person name="Martinez A.T."/>
            <person name="Baldrian P."/>
            <person name="Stursova M."/>
            <person name="Martinez M.J."/>
            <person name="Novotny C."/>
            <person name="Magnuson J.K."/>
            <person name="Spatafora J.W."/>
            <person name="Maurice S."/>
            <person name="Pangilinan J."/>
            <person name="Andreopoulos W."/>
            <person name="LaButti K."/>
            <person name="Hundley H."/>
            <person name="Na H."/>
            <person name="Kuo A."/>
            <person name="Barry K."/>
            <person name="Lipzen A."/>
            <person name="Henrissat B."/>
            <person name="Riley R."/>
            <person name="Ahrendt S."/>
            <person name="Nagy L.G."/>
            <person name="Grigoriev I.V."/>
            <person name="Martin F."/>
            <person name="Rosso M.N."/>
        </authorList>
    </citation>
    <scope>NUCLEOTIDE SEQUENCE</scope>
    <source>
        <strain evidence="1">CBS 384.51</strain>
    </source>
</reference>
<name>A0ACB8TSK5_9APHY</name>
<keyword evidence="2" id="KW-1185">Reference proteome</keyword>
<dbReference type="EMBL" id="MU274937">
    <property type="protein sequence ID" value="KAI0084934.1"/>
    <property type="molecule type" value="Genomic_DNA"/>
</dbReference>
<evidence type="ECO:0000313" key="2">
    <source>
        <dbReference type="Proteomes" id="UP001055072"/>
    </source>
</evidence>
<sequence>MVQLDITPAANRKRKRVSNRHNVIAVSLGLSEVMRVGGIGMHAANRAGAERSNERSTSALNLRLETAEGTRMLQRGSVVNGSLDLTKEWSASVMSIIFVIILPRYECVPQRVDAFEPRKSGTWMTPHMKIWGSGEYDVVLDPMAIEWVPS</sequence>
<protein>
    <submittedName>
        <fullName evidence="1">Uncharacterized protein</fullName>
    </submittedName>
</protein>
<comment type="caution">
    <text evidence="1">The sequence shown here is derived from an EMBL/GenBank/DDBJ whole genome shotgun (WGS) entry which is preliminary data.</text>
</comment>
<proteinExistence type="predicted"/>